<proteinExistence type="inferred from homology"/>
<dbReference type="InterPro" id="IPR017138">
    <property type="entry name" value="Asp_Glu_LeuTrfase"/>
</dbReference>
<dbReference type="GO" id="GO:0071596">
    <property type="term" value="P:ubiquitin-dependent protein catabolic process via the N-end rule pathway"/>
    <property type="evidence" value="ECO:0007669"/>
    <property type="project" value="InterPro"/>
</dbReference>
<comment type="catalytic activity">
    <reaction evidence="4">
        <text>N-terminal L-glutamyl-[protein] + L-leucyl-tRNA(Leu) = N-terminal L-leucyl-L-glutamyl-[protein] + tRNA(Leu) + H(+)</text>
        <dbReference type="Rhea" id="RHEA:50412"/>
        <dbReference type="Rhea" id="RHEA-COMP:9613"/>
        <dbReference type="Rhea" id="RHEA-COMP:9622"/>
        <dbReference type="Rhea" id="RHEA-COMP:12664"/>
        <dbReference type="Rhea" id="RHEA-COMP:12668"/>
        <dbReference type="ChEBI" id="CHEBI:15378"/>
        <dbReference type="ChEBI" id="CHEBI:64721"/>
        <dbReference type="ChEBI" id="CHEBI:78442"/>
        <dbReference type="ChEBI" id="CHEBI:78494"/>
        <dbReference type="ChEBI" id="CHEBI:133041"/>
        <dbReference type="EC" id="2.3.2.29"/>
    </reaction>
</comment>
<protein>
    <recommendedName>
        <fullName evidence="4">Aspartate/glutamate leucyltransferase</fullName>
        <ecNumber evidence="4">2.3.2.29</ecNumber>
    </recommendedName>
</protein>
<reference evidence="7" key="1">
    <citation type="journal article" date="2012" name="J. Microbiol. Biotechnol.">
        <title>Ramlibacter ginsenosidimutans sp. nov., with ginsenoside-converting activity.</title>
        <authorList>
            <person name="Wang L."/>
            <person name="An D.S."/>
            <person name="Kim S.G."/>
            <person name="Jin F.X."/>
            <person name="Kim S.C."/>
            <person name="Lee S.T."/>
            <person name="Im W.T."/>
        </authorList>
    </citation>
    <scope>NUCLEOTIDE SEQUENCE</scope>
    <source>
        <strain evidence="7">KACC 17527</strain>
    </source>
</reference>
<evidence type="ECO:0000259" key="6">
    <source>
        <dbReference type="Pfam" id="PF04377"/>
    </source>
</evidence>
<dbReference type="GO" id="GO:0008914">
    <property type="term" value="F:leucyl-tRNA--protein transferase activity"/>
    <property type="evidence" value="ECO:0007669"/>
    <property type="project" value="UniProtKB-UniRule"/>
</dbReference>
<keyword evidence="3 4" id="KW-0012">Acyltransferase</keyword>
<dbReference type="Pfam" id="PF04377">
    <property type="entry name" value="ATE_C"/>
    <property type="match status" value="1"/>
</dbReference>
<dbReference type="EC" id="2.3.2.29" evidence="4"/>
<accession>A0A934TSA0</accession>
<dbReference type="InterPro" id="IPR007472">
    <property type="entry name" value="N-end_Aminoacyl_Trfase_C"/>
</dbReference>
<dbReference type="PIRSF" id="PIRSF037208">
    <property type="entry name" value="ATE_pro_prd"/>
    <property type="match status" value="1"/>
</dbReference>
<dbReference type="NCBIfam" id="NF002341">
    <property type="entry name" value="PRK01305.1-1"/>
    <property type="match status" value="1"/>
</dbReference>
<evidence type="ECO:0000256" key="3">
    <source>
        <dbReference type="ARBA" id="ARBA00023315"/>
    </source>
</evidence>
<evidence type="ECO:0000259" key="5">
    <source>
        <dbReference type="Pfam" id="PF04376"/>
    </source>
</evidence>
<dbReference type="PANTHER" id="PTHR21367">
    <property type="entry name" value="ARGININE-TRNA-PROTEIN TRANSFERASE 1"/>
    <property type="match status" value="1"/>
</dbReference>
<dbReference type="HAMAP" id="MF_00689">
    <property type="entry name" value="Bpt"/>
    <property type="match status" value="1"/>
</dbReference>
<dbReference type="NCBIfam" id="NF002346">
    <property type="entry name" value="PRK01305.2-3"/>
    <property type="match status" value="1"/>
</dbReference>
<evidence type="ECO:0000256" key="1">
    <source>
        <dbReference type="ARBA" id="ARBA00022490"/>
    </source>
</evidence>
<feature type="domain" description="N-end aminoacyl transferase N-terminal" evidence="5">
    <location>
        <begin position="20"/>
        <end position="90"/>
    </location>
</feature>
<dbReference type="NCBIfam" id="NF002342">
    <property type="entry name" value="PRK01305.1-3"/>
    <property type="match status" value="1"/>
</dbReference>
<dbReference type="InterPro" id="IPR007471">
    <property type="entry name" value="N-end_Aminoacyl_Trfase_N"/>
</dbReference>
<evidence type="ECO:0000256" key="2">
    <source>
        <dbReference type="ARBA" id="ARBA00022679"/>
    </source>
</evidence>
<dbReference type="Proteomes" id="UP000630528">
    <property type="component" value="Unassembled WGS sequence"/>
</dbReference>
<dbReference type="Pfam" id="PF04376">
    <property type="entry name" value="ATE_N"/>
    <property type="match status" value="1"/>
</dbReference>
<feature type="domain" description="N-end rule aminoacyl transferase C-terminal" evidence="6">
    <location>
        <begin position="110"/>
        <end position="236"/>
    </location>
</feature>
<comment type="function">
    <text evidence="4">Functions in the N-end rule pathway of protein degradation where it conjugates Leu from its aminoacyl-tRNA to the N-termini of proteins containing an N-terminal aspartate or glutamate.</text>
</comment>
<keyword evidence="2 4" id="KW-0808">Transferase</keyword>
<name>A0A934TSA0_9BURK</name>
<keyword evidence="8" id="KW-1185">Reference proteome</keyword>
<organism evidence="7 8">
    <name type="scientific">Ramlibacter ginsenosidimutans</name>
    <dbReference type="NCBI Taxonomy" id="502333"/>
    <lineage>
        <taxon>Bacteria</taxon>
        <taxon>Pseudomonadati</taxon>
        <taxon>Pseudomonadota</taxon>
        <taxon>Betaproteobacteria</taxon>
        <taxon>Burkholderiales</taxon>
        <taxon>Comamonadaceae</taxon>
        <taxon>Ramlibacter</taxon>
    </lineage>
</organism>
<comment type="catalytic activity">
    <reaction evidence="4">
        <text>N-terminal L-aspartyl-[protein] + L-leucyl-tRNA(Leu) = N-terminal L-leucyl-L-aspartyl-[protein] + tRNA(Leu) + H(+)</text>
        <dbReference type="Rhea" id="RHEA:50420"/>
        <dbReference type="Rhea" id="RHEA-COMP:9613"/>
        <dbReference type="Rhea" id="RHEA-COMP:9622"/>
        <dbReference type="Rhea" id="RHEA-COMP:12669"/>
        <dbReference type="Rhea" id="RHEA-COMP:12674"/>
        <dbReference type="ChEBI" id="CHEBI:15378"/>
        <dbReference type="ChEBI" id="CHEBI:64720"/>
        <dbReference type="ChEBI" id="CHEBI:78442"/>
        <dbReference type="ChEBI" id="CHEBI:78494"/>
        <dbReference type="ChEBI" id="CHEBI:133042"/>
        <dbReference type="EC" id="2.3.2.29"/>
    </reaction>
</comment>
<keyword evidence="1 4" id="KW-0963">Cytoplasm</keyword>
<dbReference type="InterPro" id="IPR016181">
    <property type="entry name" value="Acyl_CoA_acyltransferase"/>
</dbReference>
<dbReference type="RefSeq" id="WP_201170219.1">
    <property type="nucleotide sequence ID" value="NZ_JAEPWM010000003.1"/>
</dbReference>
<evidence type="ECO:0000313" key="8">
    <source>
        <dbReference type="Proteomes" id="UP000630528"/>
    </source>
</evidence>
<dbReference type="InterPro" id="IPR030700">
    <property type="entry name" value="N-end_Aminoacyl_Trfase"/>
</dbReference>
<dbReference type="AlphaFoldDB" id="A0A934TSA0"/>
<dbReference type="PANTHER" id="PTHR21367:SF1">
    <property type="entry name" value="ARGINYL-TRNA--PROTEIN TRANSFERASE 1"/>
    <property type="match status" value="1"/>
</dbReference>
<dbReference type="SUPFAM" id="SSF55729">
    <property type="entry name" value="Acyl-CoA N-acyltransferases (Nat)"/>
    <property type="match status" value="1"/>
</dbReference>
<evidence type="ECO:0000256" key="4">
    <source>
        <dbReference type="HAMAP-Rule" id="MF_00689"/>
    </source>
</evidence>
<sequence>MTHLKDLPLQTLQFYATAPYPCSYLPGKQARSQVATPSHLIHNDAYSDLVTSGFRRSGMFTYRPYCDGCRACVPLRVLAELFKPSRSQRRAWKQHANLQARVLKLCFVPEHYHLYLRYQTGRHAGGGMDHDSIDQYTQFLLQSRVNSRLVEFRDTLPDGGPGTLRMVSILDVLNDGISAVYTFYDPDPDASYGTYSVLWQIDQARRLKLPHVYLGYWIDESPKMNYKARFEPHEVLLDGEWRAG</sequence>
<reference evidence="7" key="2">
    <citation type="submission" date="2021-01" db="EMBL/GenBank/DDBJ databases">
        <authorList>
            <person name="Kang M."/>
        </authorList>
    </citation>
    <scope>NUCLEOTIDE SEQUENCE</scope>
    <source>
        <strain evidence="7">KACC 17527</strain>
    </source>
</reference>
<dbReference type="EMBL" id="JAEPWM010000003">
    <property type="protein sequence ID" value="MBK6006567.1"/>
    <property type="molecule type" value="Genomic_DNA"/>
</dbReference>
<comment type="caution">
    <text evidence="7">The sequence shown here is derived from an EMBL/GenBank/DDBJ whole genome shotgun (WGS) entry which is preliminary data.</text>
</comment>
<dbReference type="GO" id="GO:0005737">
    <property type="term" value="C:cytoplasm"/>
    <property type="evidence" value="ECO:0007669"/>
    <property type="project" value="UniProtKB-SubCell"/>
</dbReference>
<gene>
    <name evidence="4" type="primary">bpt</name>
    <name evidence="7" type="ORF">JJB11_10730</name>
</gene>
<dbReference type="GO" id="GO:0004057">
    <property type="term" value="F:arginyl-tRNA--protein transferase activity"/>
    <property type="evidence" value="ECO:0007669"/>
    <property type="project" value="InterPro"/>
</dbReference>
<comment type="subcellular location">
    <subcellularLocation>
        <location evidence="4">Cytoplasm</location>
    </subcellularLocation>
</comment>
<comment type="similarity">
    <text evidence="4">Belongs to the R-transferase family. Bpt subfamily.</text>
</comment>
<evidence type="ECO:0000313" key="7">
    <source>
        <dbReference type="EMBL" id="MBK6006567.1"/>
    </source>
</evidence>